<dbReference type="GO" id="GO:0051537">
    <property type="term" value="F:2 iron, 2 sulfur cluster binding"/>
    <property type="evidence" value="ECO:0007669"/>
    <property type="project" value="InterPro"/>
</dbReference>
<keyword evidence="2" id="KW-1185">Reference proteome</keyword>
<gene>
    <name evidence="1" type="ORF">SARC_15324</name>
</gene>
<dbReference type="GO" id="GO:0005741">
    <property type="term" value="C:mitochondrial outer membrane"/>
    <property type="evidence" value="ECO:0007669"/>
    <property type="project" value="TreeGrafter"/>
</dbReference>
<dbReference type="GO" id="GO:0010506">
    <property type="term" value="P:regulation of autophagy"/>
    <property type="evidence" value="ECO:0007669"/>
    <property type="project" value="InterPro"/>
</dbReference>
<dbReference type="Gene3D" id="3.40.5.90">
    <property type="entry name" value="CDGSH iron-sulfur domain, mitoNEET-type"/>
    <property type="match status" value="1"/>
</dbReference>
<dbReference type="EMBL" id="KQ247534">
    <property type="protein sequence ID" value="KNC72126.1"/>
    <property type="molecule type" value="Genomic_DNA"/>
</dbReference>
<dbReference type="Proteomes" id="UP000054560">
    <property type="component" value="Unassembled WGS sequence"/>
</dbReference>
<dbReference type="InterPro" id="IPR042216">
    <property type="entry name" value="MitoNEET_CISD"/>
</dbReference>
<accession>A0A0L0F6E0</accession>
<organism evidence="1 2">
    <name type="scientific">Sphaeroforma arctica JP610</name>
    <dbReference type="NCBI Taxonomy" id="667725"/>
    <lineage>
        <taxon>Eukaryota</taxon>
        <taxon>Ichthyosporea</taxon>
        <taxon>Ichthyophonida</taxon>
        <taxon>Sphaeroforma</taxon>
    </lineage>
</organism>
<dbReference type="InterPro" id="IPR045131">
    <property type="entry name" value="CISD1/2"/>
</dbReference>
<dbReference type="OrthoDB" id="449252at2759"/>
<sequence>RDEVLRLQKQLAESEGQVNHLIALEKAKVVDTIAFDKVNGSEKLVMCRCWKNEKFPYCNG</sequence>
<dbReference type="RefSeq" id="XP_014146028.1">
    <property type="nucleotide sequence ID" value="XM_014290553.1"/>
</dbReference>
<proteinExistence type="predicted"/>
<reference evidence="1 2" key="1">
    <citation type="submission" date="2011-02" db="EMBL/GenBank/DDBJ databases">
        <title>The Genome Sequence of Sphaeroforma arctica JP610.</title>
        <authorList>
            <consortium name="The Broad Institute Genome Sequencing Platform"/>
            <person name="Russ C."/>
            <person name="Cuomo C."/>
            <person name="Young S.K."/>
            <person name="Zeng Q."/>
            <person name="Gargeya S."/>
            <person name="Alvarado L."/>
            <person name="Berlin A."/>
            <person name="Chapman S.B."/>
            <person name="Chen Z."/>
            <person name="Freedman E."/>
            <person name="Gellesch M."/>
            <person name="Goldberg J."/>
            <person name="Griggs A."/>
            <person name="Gujja S."/>
            <person name="Heilman E."/>
            <person name="Heiman D."/>
            <person name="Howarth C."/>
            <person name="Mehta T."/>
            <person name="Neiman D."/>
            <person name="Pearson M."/>
            <person name="Roberts A."/>
            <person name="Saif S."/>
            <person name="Shea T."/>
            <person name="Shenoy N."/>
            <person name="Sisk P."/>
            <person name="Stolte C."/>
            <person name="Sykes S."/>
            <person name="White J."/>
            <person name="Yandava C."/>
            <person name="Burger G."/>
            <person name="Gray M.W."/>
            <person name="Holland P.W.H."/>
            <person name="King N."/>
            <person name="Lang F.B.F."/>
            <person name="Roger A.J."/>
            <person name="Ruiz-Trillo I."/>
            <person name="Haas B."/>
            <person name="Nusbaum C."/>
            <person name="Birren B."/>
        </authorList>
    </citation>
    <scope>NUCLEOTIDE SEQUENCE [LARGE SCALE GENOMIC DNA]</scope>
    <source>
        <strain evidence="1 2">JP610</strain>
    </source>
</reference>
<feature type="non-terminal residue" evidence="1">
    <location>
        <position position="60"/>
    </location>
</feature>
<evidence type="ECO:0008006" key="3">
    <source>
        <dbReference type="Google" id="ProtNLM"/>
    </source>
</evidence>
<feature type="non-terminal residue" evidence="1">
    <location>
        <position position="1"/>
    </location>
</feature>
<name>A0A0L0F6E0_9EUKA</name>
<dbReference type="GeneID" id="25915828"/>
<evidence type="ECO:0000313" key="1">
    <source>
        <dbReference type="EMBL" id="KNC72126.1"/>
    </source>
</evidence>
<dbReference type="AlphaFoldDB" id="A0A0L0F6E0"/>
<evidence type="ECO:0000313" key="2">
    <source>
        <dbReference type="Proteomes" id="UP000054560"/>
    </source>
</evidence>
<dbReference type="PANTHER" id="PTHR13680:SF5">
    <property type="entry name" value="CDGSH IRON-SULFUR DOMAIN-CONTAINING PROTEIN 1"/>
    <property type="match status" value="1"/>
</dbReference>
<dbReference type="PANTHER" id="PTHR13680">
    <property type="entry name" value="CDGSH IRON-SULFUR DOMAIN-CONTAINING PROTEIN 1"/>
    <property type="match status" value="1"/>
</dbReference>
<protein>
    <recommendedName>
        <fullName evidence="3">Iron-binding zinc finger CDGSH type domain-containing protein</fullName>
    </recommendedName>
</protein>